<proteinExistence type="predicted"/>
<keyword evidence="2" id="KW-1185">Reference proteome</keyword>
<organism evidence="1 2">
    <name type="scientific">Delftia tsuruhatensis</name>
    <dbReference type="NCBI Taxonomy" id="180282"/>
    <lineage>
        <taxon>Bacteria</taxon>
        <taxon>Pseudomonadati</taxon>
        <taxon>Pseudomonadota</taxon>
        <taxon>Betaproteobacteria</taxon>
        <taxon>Burkholderiales</taxon>
        <taxon>Comamonadaceae</taxon>
        <taxon>Delftia</taxon>
    </lineage>
</organism>
<dbReference type="Proteomes" id="UP000095607">
    <property type="component" value="Chromosome"/>
</dbReference>
<accession>A0ABM6E533</accession>
<dbReference type="EMBL" id="CP017420">
    <property type="protein sequence ID" value="AOV02419.1"/>
    <property type="molecule type" value="Genomic_DNA"/>
</dbReference>
<name>A0ABM6E533_9BURK</name>
<evidence type="ECO:0000313" key="1">
    <source>
        <dbReference type="EMBL" id="AOV02419.1"/>
    </source>
</evidence>
<gene>
    <name evidence="1" type="ORF">BI380_14260</name>
</gene>
<protein>
    <submittedName>
        <fullName evidence="1">Uncharacterized protein</fullName>
    </submittedName>
</protein>
<evidence type="ECO:0000313" key="2">
    <source>
        <dbReference type="Proteomes" id="UP000095607"/>
    </source>
</evidence>
<reference evidence="1 2" key="1">
    <citation type="submission" date="2016-09" db="EMBL/GenBank/DDBJ databases">
        <title>Complete genome sequence of Deltia acidovorans CM13 isolated from murine proximal colonic tissue.</title>
        <authorList>
            <person name="Saffarian A."/>
        </authorList>
    </citation>
    <scope>NUCLEOTIDE SEQUENCE [LARGE SCALE GENOMIC DNA]</scope>
    <source>
        <strain evidence="1 2">CM13</strain>
    </source>
</reference>
<sequence>MKEKTPEAPRHEQDLEFAAQLAAQGRLLGQLYAVAFEGRPDELKEFMRVLIANTARLPIEGGGSQEDTMELKARINVHLERFEQLTVAKIRRGRGTSA</sequence>
<dbReference type="RefSeq" id="WP_046239059.1">
    <property type="nucleotide sequence ID" value="NZ_CBCSDN010000083.1"/>
</dbReference>